<dbReference type="Gene3D" id="3.40.50.720">
    <property type="entry name" value="NAD(P)-binding Rossmann-like Domain"/>
    <property type="match status" value="1"/>
</dbReference>
<feature type="domain" description="NAD(P)-binding" evidence="1">
    <location>
        <begin position="8"/>
        <end position="151"/>
    </location>
</feature>
<dbReference type="InterPro" id="IPR051207">
    <property type="entry name" value="ComplexI_NDUFA9_subunit"/>
</dbReference>
<dbReference type="InterPro" id="IPR016040">
    <property type="entry name" value="NAD(P)-bd_dom"/>
</dbReference>
<dbReference type="PANTHER" id="PTHR12126:SF11">
    <property type="entry name" value="NADH DEHYDROGENASE [UBIQUINONE] 1 ALPHA SUBCOMPLEX SUBUNIT 9, MITOCHONDRIAL"/>
    <property type="match status" value="1"/>
</dbReference>
<dbReference type="InterPro" id="IPR036291">
    <property type="entry name" value="NAD(P)-bd_dom_sf"/>
</dbReference>
<accession>A0A926XVC3</accession>
<name>A0A926XVC3_9BACT</name>
<evidence type="ECO:0000313" key="2">
    <source>
        <dbReference type="EMBL" id="MBD2700396.1"/>
    </source>
</evidence>
<organism evidence="2 3">
    <name type="scientific">Spirosoma profusum</name>
    <dbReference type="NCBI Taxonomy" id="2771354"/>
    <lineage>
        <taxon>Bacteria</taxon>
        <taxon>Pseudomonadati</taxon>
        <taxon>Bacteroidota</taxon>
        <taxon>Cytophagia</taxon>
        <taxon>Cytophagales</taxon>
        <taxon>Cytophagaceae</taxon>
        <taxon>Spirosoma</taxon>
    </lineage>
</organism>
<evidence type="ECO:0000259" key="1">
    <source>
        <dbReference type="Pfam" id="PF13460"/>
    </source>
</evidence>
<dbReference type="PANTHER" id="PTHR12126">
    <property type="entry name" value="NADH-UBIQUINONE OXIDOREDUCTASE 39 KDA SUBUNIT-RELATED"/>
    <property type="match status" value="1"/>
</dbReference>
<dbReference type="AlphaFoldDB" id="A0A926XVC3"/>
<dbReference type="GO" id="GO:0044877">
    <property type="term" value="F:protein-containing complex binding"/>
    <property type="evidence" value="ECO:0007669"/>
    <property type="project" value="TreeGrafter"/>
</dbReference>
<dbReference type="RefSeq" id="WP_190886253.1">
    <property type="nucleotide sequence ID" value="NZ_JACWZY010000004.1"/>
</dbReference>
<protein>
    <submittedName>
        <fullName evidence="2">NAD(P)H-binding protein</fullName>
    </submittedName>
</protein>
<dbReference type="Pfam" id="PF13460">
    <property type="entry name" value="NAD_binding_10"/>
    <property type="match status" value="1"/>
</dbReference>
<proteinExistence type="predicted"/>
<dbReference type="Proteomes" id="UP000598820">
    <property type="component" value="Unassembled WGS sequence"/>
</dbReference>
<dbReference type="EMBL" id="JACWZY010000004">
    <property type="protein sequence ID" value="MBD2700396.1"/>
    <property type="molecule type" value="Genomic_DNA"/>
</dbReference>
<sequence length="268" mass="29607">MKKVLVIGGTGVLGTSVVNTLQQQQIEFVIGSRSQVKKGSYSIVNQSTDFPWKRVDLATGEGLAEALIGIDTVIHLASAPTKIGGEPFEVVTTRNLLKALNQSKAKHLIYSSIVGVDKVPFSYYRAKLAAEKLIQQQGIPYSILRATQFHDLINFLIRKLLFLPIGFVPKQLKFQPIHVDAVSSELSRLAQAGPQQTVLNLGGPQLFTLETMTRLWMKIHGKLKPLVPIPTIGGLMKSFEKGENTCPEKAVGSKTWEEYLLENQERLS</sequence>
<evidence type="ECO:0000313" key="3">
    <source>
        <dbReference type="Proteomes" id="UP000598820"/>
    </source>
</evidence>
<comment type="caution">
    <text evidence="2">The sequence shown here is derived from an EMBL/GenBank/DDBJ whole genome shotgun (WGS) entry which is preliminary data.</text>
</comment>
<dbReference type="SUPFAM" id="SSF51735">
    <property type="entry name" value="NAD(P)-binding Rossmann-fold domains"/>
    <property type="match status" value="1"/>
</dbReference>
<gene>
    <name evidence="2" type="ORF">IC229_07110</name>
</gene>
<reference evidence="2" key="1">
    <citation type="submission" date="2020-09" db="EMBL/GenBank/DDBJ databases">
        <authorList>
            <person name="Kim M.K."/>
        </authorList>
    </citation>
    <scope>NUCLEOTIDE SEQUENCE</scope>
    <source>
        <strain evidence="2">BT702</strain>
    </source>
</reference>
<keyword evidence="3" id="KW-1185">Reference proteome</keyword>